<dbReference type="AlphaFoldDB" id="U1NC06"/>
<dbReference type="HOGENOM" id="CLU_923190_0_0_2"/>
<proteinExistence type="predicted"/>
<protein>
    <submittedName>
        <fullName evidence="2">Uncharacterized protein</fullName>
    </submittedName>
</protein>
<feature type="compositionally biased region" description="Low complexity" evidence="1">
    <location>
        <begin position="37"/>
        <end position="50"/>
    </location>
</feature>
<evidence type="ECO:0000256" key="1">
    <source>
        <dbReference type="SAM" id="MobiDB-lite"/>
    </source>
</evidence>
<evidence type="ECO:0000313" key="3">
    <source>
        <dbReference type="Proteomes" id="UP000030710"/>
    </source>
</evidence>
<feature type="region of interest" description="Disordered" evidence="1">
    <location>
        <begin position="26"/>
        <end position="71"/>
    </location>
</feature>
<sequence length="301" mass="32615">MHRREVLSLISTAGLCTVGGGCLSNDNGDSHSDKNDSVSSSSPPDAPDNSAQIVSQSPSSNPDATEQQRRHQLSIGETAYLSTGTVSVNNLTIQGSVIYSNNVFYSLMGSGEPTQQFIVVGIEGTFEVDTTEFAFRRNGRVIDPNPRPQEIVSITRNCSTPCIGIPVDTRAADTAAVVYQPSYSSSDSVRAAWNLDENTLKLLSIQPNCQLQKAEITNFDNKLALELTVANASPRDAGFRALIKPDYASDVSEPVGFLVPEGQTVTRTIVPSEIQVYDTEEATFTRPINEDTRFFTIGREN</sequence>
<organism evidence="2 3">
    <name type="scientific">Haloquadratum walsbyi J07HQW2</name>
    <dbReference type="NCBI Taxonomy" id="1238425"/>
    <lineage>
        <taxon>Archaea</taxon>
        <taxon>Methanobacteriati</taxon>
        <taxon>Methanobacteriota</taxon>
        <taxon>Stenosarchaea group</taxon>
        <taxon>Halobacteria</taxon>
        <taxon>Halobacteriales</taxon>
        <taxon>Haloferacaceae</taxon>
        <taxon>Haloquadratum</taxon>
    </lineage>
</organism>
<dbReference type="eggNOG" id="ENOG502N5XT">
    <property type="taxonomic scope" value="Archaea"/>
</dbReference>
<reference evidence="2 3" key="1">
    <citation type="journal article" date="2013" name="PLoS ONE">
        <title>Assembly-driven community genomics of a hypersaline microbial ecosystem.</title>
        <authorList>
            <person name="Podell S."/>
            <person name="Ugalde J.A."/>
            <person name="Narasingarao P."/>
            <person name="Banfield J.F."/>
            <person name="Heidelberg K.B."/>
            <person name="Allen E.E."/>
        </authorList>
    </citation>
    <scope>NUCLEOTIDE SEQUENCE [LARGE SCALE GENOMIC DNA]</scope>
    <source>
        <strain evidence="3">J07HQW2</strain>
    </source>
</reference>
<feature type="compositionally biased region" description="Polar residues" evidence="1">
    <location>
        <begin position="51"/>
        <end position="65"/>
    </location>
</feature>
<dbReference type="PROSITE" id="PS51257">
    <property type="entry name" value="PROKAR_LIPOPROTEIN"/>
    <property type="match status" value="1"/>
</dbReference>
<dbReference type="Proteomes" id="UP000030710">
    <property type="component" value="Unassembled WGS sequence"/>
</dbReference>
<evidence type="ECO:0000313" key="2">
    <source>
        <dbReference type="EMBL" id="ERG94420.1"/>
    </source>
</evidence>
<dbReference type="EMBL" id="KE356561">
    <property type="protein sequence ID" value="ERG94420.1"/>
    <property type="molecule type" value="Genomic_DNA"/>
</dbReference>
<gene>
    <name evidence="2" type="ORF">J07HQW2_00854</name>
</gene>
<name>U1NC06_9EURY</name>
<accession>U1NC06</accession>
<dbReference type="RefSeq" id="WP_021053911.1">
    <property type="nucleotide sequence ID" value="NZ_KE356561.1"/>
</dbReference>